<dbReference type="SMART" id="SM00422">
    <property type="entry name" value="HTH_MERR"/>
    <property type="match status" value="1"/>
</dbReference>
<dbReference type="InterPro" id="IPR000551">
    <property type="entry name" value="MerR-type_HTH_dom"/>
</dbReference>
<organism evidence="3 4">
    <name type="scientific">Paratractidigestivibacter faecalis</name>
    <dbReference type="NCBI Taxonomy" id="2292441"/>
    <lineage>
        <taxon>Bacteria</taxon>
        <taxon>Bacillati</taxon>
        <taxon>Actinomycetota</taxon>
        <taxon>Coriobacteriia</taxon>
        <taxon>Coriobacteriales</taxon>
        <taxon>Atopobiaceae</taxon>
        <taxon>Paratractidigestivibacter</taxon>
    </lineage>
</organism>
<gene>
    <name evidence="3" type="ORF">AAAT05_09305</name>
</gene>
<dbReference type="PROSITE" id="PS50937">
    <property type="entry name" value="HTH_MERR_2"/>
    <property type="match status" value="1"/>
</dbReference>
<reference evidence="3 4" key="1">
    <citation type="submission" date="2024-04" db="EMBL/GenBank/DDBJ databases">
        <title>Human intestinal bacterial collection.</title>
        <authorList>
            <person name="Pauvert C."/>
            <person name="Hitch T.C.A."/>
            <person name="Clavel T."/>
        </authorList>
    </citation>
    <scope>NUCLEOTIDE SEQUENCE [LARGE SCALE GENOMIC DNA]</scope>
    <source>
        <strain evidence="3 4">CLA-AA-H197</strain>
    </source>
</reference>
<dbReference type="InterPro" id="IPR047057">
    <property type="entry name" value="MerR_fam"/>
</dbReference>
<keyword evidence="1" id="KW-0238">DNA-binding</keyword>
<dbReference type="EMBL" id="JBBNGS010000023">
    <property type="protein sequence ID" value="MEQ2638533.1"/>
    <property type="molecule type" value="Genomic_DNA"/>
</dbReference>
<dbReference type="RefSeq" id="WP_349183218.1">
    <property type="nucleotide sequence ID" value="NZ_JBBNGS010000023.1"/>
</dbReference>
<dbReference type="PANTHER" id="PTHR30204">
    <property type="entry name" value="REDOX-CYCLING DRUG-SENSING TRANSCRIPTIONAL ACTIVATOR SOXR"/>
    <property type="match status" value="1"/>
</dbReference>
<sequence>MTYTMMQVCRELGMTYQTLKFYCNQGLVPYVKRDKNNRRVFDEHDVEWVRSLTRLKRCGMSIEEMRDYLNLCLEGEKSIPDRKKMVAEKRARLGEQMEQIQASMDYIDWKQGFYDDILAGRTEYYSNLTPEVGGGTVA</sequence>
<dbReference type="Proteomes" id="UP001478817">
    <property type="component" value="Unassembled WGS sequence"/>
</dbReference>
<keyword evidence="4" id="KW-1185">Reference proteome</keyword>
<dbReference type="Pfam" id="PF13411">
    <property type="entry name" value="MerR_1"/>
    <property type="match status" value="1"/>
</dbReference>
<proteinExistence type="predicted"/>
<name>A0ABV1II02_9ACTN</name>
<dbReference type="CDD" id="cd01109">
    <property type="entry name" value="HTH_YyaN"/>
    <property type="match status" value="1"/>
</dbReference>
<evidence type="ECO:0000313" key="3">
    <source>
        <dbReference type="EMBL" id="MEQ2638533.1"/>
    </source>
</evidence>
<dbReference type="SUPFAM" id="SSF46955">
    <property type="entry name" value="Putative DNA-binding domain"/>
    <property type="match status" value="1"/>
</dbReference>
<protein>
    <submittedName>
        <fullName evidence="3">MerR family transcriptional regulator</fullName>
    </submittedName>
</protein>
<evidence type="ECO:0000256" key="1">
    <source>
        <dbReference type="ARBA" id="ARBA00023125"/>
    </source>
</evidence>
<dbReference type="PANTHER" id="PTHR30204:SF82">
    <property type="entry name" value="TRANSCRIPTIONAL REGULATOR, MERR FAMILY"/>
    <property type="match status" value="1"/>
</dbReference>
<evidence type="ECO:0000259" key="2">
    <source>
        <dbReference type="PROSITE" id="PS50937"/>
    </source>
</evidence>
<dbReference type="InterPro" id="IPR009061">
    <property type="entry name" value="DNA-bd_dom_put_sf"/>
</dbReference>
<comment type="caution">
    <text evidence="3">The sequence shown here is derived from an EMBL/GenBank/DDBJ whole genome shotgun (WGS) entry which is preliminary data.</text>
</comment>
<dbReference type="Gene3D" id="1.10.1660.10">
    <property type="match status" value="1"/>
</dbReference>
<feature type="domain" description="HTH merR-type" evidence="2">
    <location>
        <begin position="2"/>
        <end position="71"/>
    </location>
</feature>
<evidence type="ECO:0000313" key="4">
    <source>
        <dbReference type="Proteomes" id="UP001478817"/>
    </source>
</evidence>
<accession>A0ABV1II02</accession>